<protein>
    <recommendedName>
        <fullName evidence="1">Vitamin K epoxide reductase domain-containing protein</fullName>
    </recommendedName>
</protein>
<feature type="domain" description="Vitamin K epoxide reductase" evidence="1">
    <location>
        <begin position="2"/>
        <end position="127"/>
    </location>
</feature>
<name>A0A6J4TBQ5_9SPHN</name>
<evidence type="ECO:0000313" key="2">
    <source>
        <dbReference type="EMBL" id="CAA9518106.1"/>
    </source>
</evidence>
<reference evidence="2" key="1">
    <citation type="submission" date="2020-02" db="EMBL/GenBank/DDBJ databases">
        <authorList>
            <person name="Meier V. D."/>
        </authorList>
    </citation>
    <scope>NUCLEOTIDE SEQUENCE</scope>
    <source>
        <strain evidence="2">AVDCRST_MAG91</strain>
    </source>
</reference>
<proteinExistence type="predicted"/>
<dbReference type="Pfam" id="PF07884">
    <property type="entry name" value="VKOR"/>
    <property type="match status" value="1"/>
</dbReference>
<gene>
    <name evidence="2" type="ORF">AVDCRST_MAG91-2033</name>
</gene>
<organism evidence="2">
    <name type="scientific">uncultured Sphingomonadaceae bacterium</name>
    <dbReference type="NCBI Taxonomy" id="169976"/>
    <lineage>
        <taxon>Bacteria</taxon>
        <taxon>Pseudomonadati</taxon>
        <taxon>Pseudomonadota</taxon>
        <taxon>Alphaproteobacteria</taxon>
        <taxon>Sphingomonadales</taxon>
        <taxon>Sphingomonadaceae</taxon>
        <taxon>environmental samples</taxon>
    </lineage>
</organism>
<accession>A0A6J4TBQ5</accession>
<feature type="non-terminal residue" evidence="2">
    <location>
        <position position="1"/>
    </location>
</feature>
<sequence>GLSFAGVAIGATVGAYQMGLIKRLPDILPGKVFDAEKVDASDYAYENLQSPDGPMMLVNYGVTAAMIAAGGKDRAEQNPALPVATAAKAAFDVALAGRLAVKEWRDNKALCSWCQVATAASVATLAAAVPEAVKALKGGRGGAPRR</sequence>
<dbReference type="EMBL" id="CADCVX010000375">
    <property type="protein sequence ID" value="CAA9518106.1"/>
    <property type="molecule type" value="Genomic_DNA"/>
</dbReference>
<dbReference type="AlphaFoldDB" id="A0A6J4TBQ5"/>
<dbReference type="InterPro" id="IPR012932">
    <property type="entry name" value="VKOR"/>
</dbReference>
<evidence type="ECO:0000259" key="1">
    <source>
        <dbReference type="Pfam" id="PF07884"/>
    </source>
</evidence>